<evidence type="ECO:0000256" key="1">
    <source>
        <dbReference type="ARBA" id="ARBA00008987"/>
    </source>
</evidence>
<keyword evidence="5" id="KW-1185">Reference proteome</keyword>
<dbReference type="Proteomes" id="UP001497392">
    <property type="component" value="Unassembled WGS sequence"/>
</dbReference>
<feature type="region of interest" description="Disordered" evidence="2">
    <location>
        <begin position="1"/>
        <end position="35"/>
    </location>
</feature>
<dbReference type="SUPFAM" id="SSF52833">
    <property type="entry name" value="Thioredoxin-like"/>
    <property type="match status" value="1"/>
</dbReference>
<dbReference type="CDD" id="cd02947">
    <property type="entry name" value="TRX_family"/>
    <property type="match status" value="1"/>
</dbReference>
<dbReference type="Pfam" id="PF00085">
    <property type="entry name" value="Thioredoxin"/>
    <property type="match status" value="1"/>
</dbReference>
<dbReference type="PANTHER" id="PTHR43601">
    <property type="entry name" value="THIOREDOXIN, MITOCHONDRIAL"/>
    <property type="match status" value="1"/>
</dbReference>
<feature type="domain" description="Thioredoxin" evidence="3">
    <location>
        <begin position="78"/>
        <end position="247"/>
    </location>
</feature>
<reference evidence="4 5" key="1">
    <citation type="submission" date="2024-06" db="EMBL/GenBank/DDBJ databases">
        <authorList>
            <person name="Kraege A."/>
            <person name="Thomma B."/>
        </authorList>
    </citation>
    <scope>NUCLEOTIDE SEQUENCE [LARGE SCALE GENOMIC DNA]</scope>
</reference>
<dbReference type="EMBL" id="CAXHTA020000017">
    <property type="protein sequence ID" value="CAL5227536.1"/>
    <property type="molecule type" value="Genomic_DNA"/>
</dbReference>
<dbReference type="InterPro" id="IPR036249">
    <property type="entry name" value="Thioredoxin-like_sf"/>
</dbReference>
<evidence type="ECO:0000313" key="4">
    <source>
        <dbReference type="EMBL" id="CAL5227536.1"/>
    </source>
</evidence>
<dbReference type="InterPro" id="IPR017937">
    <property type="entry name" value="Thioredoxin_CS"/>
</dbReference>
<comment type="caution">
    <text evidence="4">The sequence shown here is derived from an EMBL/GenBank/DDBJ whole genome shotgun (WGS) entry which is preliminary data.</text>
</comment>
<protein>
    <submittedName>
        <fullName evidence="4">G10525 protein</fullName>
    </submittedName>
</protein>
<name>A0ABP1G5P9_9CHLO</name>
<gene>
    <name evidence="4" type="primary">g10525</name>
    <name evidence="4" type="ORF">VP750_LOCUS9442</name>
</gene>
<dbReference type="PROSITE" id="PS51352">
    <property type="entry name" value="THIOREDOXIN_2"/>
    <property type="match status" value="1"/>
</dbReference>
<proteinExistence type="inferred from homology"/>
<dbReference type="InterPro" id="IPR013766">
    <property type="entry name" value="Thioredoxin_domain"/>
</dbReference>
<sequence>MQHSVFTGNALPPSCGLLKRTHEGPRQPLLSGPAARSRADVAACSTASSAVSSEASGVLLSAHPDAVRRRREAEQRRVETREQIDLARQPSWYEGPAPSNFLHVSSREAFTQAISADRLTVVDFFVPWCVACRRFHPALVKLAAKHPDCTFLAVNGGDPSLHEFVASLGVERLPYFQVFHTGRLLRQFAANLSKIQFLRSQIAICKEQILAGASHMKRGGDIICQGGQELASMGIEAARQASEELLG</sequence>
<comment type="similarity">
    <text evidence="1">Belongs to the thioredoxin family.</text>
</comment>
<dbReference type="Gene3D" id="3.40.30.10">
    <property type="entry name" value="Glutaredoxin"/>
    <property type="match status" value="1"/>
</dbReference>
<accession>A0ABP1G5P9</accession>
<organism evidence="4 5">
    <name type="scientific">Coccomyxa viridis</name>
    <dbReference type="NCBI Taxonomy" id="1274662"/>
    <lineage>
        <taxon>Eukaryota</taxon>
        <taxon>Viridiplantae</taxon>
        <taxon>Chlorophyta</taxon>
        <taxon>core chlorophytes</taxon>
        <taxon>Trebouxiophyceae</taxon>
        <taxon>Trebouxiophyceae incertae sedis</taxon>
        <taxon>Coccomyxaceae</taxon>
        <taxon>Coccomyxa</taxon>
    </lineage>
</organism>
<dbReference type="PROSITE" id="PS00194">
    <property type="entry name" value="THIOREDOXIN_1"/>
    <property type="match status" value="1"/>
</dbReference>
<evidence type="ECO:0000313" key="5">
    <source>
        <dbReference type="Proteomes" id="UP001497392"/>
    </source>
</evidence>
<evidence type="ECO:0000259" key="3">
    <source>
        <dbReference type="PROSITE" id="PS51352"/>
    </source>
</evidence>
<dbReference type="PANTHER" id="PTHR43601:SF32">
    <property type="entry name" value="THIOREDOXIN-LIKE 2-2, CHLOROPLASTIC"/>
    <property type="match status" value="1"/>
</dbReference>
<evidence type="ECO:0000256" key="2">
    <source>
        <dbReference type="SAM" id="MobiDB-lite"/>
    </source>
</evidence>